<name>A0A9N9QE75_9CUCU</name>
<evidence type="ECO:0000256" key="1">
    <source>
        <dbReference type="ARBA" id="ARBA00004141"/>
    </source>
</evidence>
<organism evidence="7 8">
    <name type="scientific">Ceutorhynchus assimilis</name>
    <name type="common">cabbage seed weevil</name>
    <dbReference type="NCBI Taxonomy" id="467358"/>
    <lineage>
        <taxon>Eukaryota</taxon>
        <taxon>Metazoa</taxon>
        <taxon>Ecdysozoa</taxon>
        <taxon>Arthropoda</taxon>
        <taxon>Hexapoda</taxon>
        <taxon>Insecta</taxon>
        <taxon>Pterygota</taxon>
        <taxon>Neoptera</taxon>
        <taxon>Endopterygota</taxon>
        <taxon>Coleoptera</taxon>
        <taxon>Polyphaga</taxon>
        <taxon>Cucujiformia</taxon>
        <taxon>Curculionidae</taxon>
        <taxon>Ceutorhynchinae</taxon>
        <taxon>Ceutorhynchus</taxon>
    </lineage>
</organism>
<keyword evidence="4 6" id="KW-0472">Membrane</keyword>
<dbReference type="PANTHER" id="PTHR31872:SF4">
    <property type="entry name" value="TRANSMEMBRANE PROTEIN 179"/>
    <property type="match status" value="1"/>
</dbReference>
<dbReference type="OrthoDB" id="8173371at2759"/>
<evidence type="ECO:0000256" key="4">
    <source>
        <dbReference type="ARBA" id="ARBA00023136"/>
    </source>
</evidence>
<feature type="transmembrane region" description="Helical" evidence="6">
    <location>
        <begin position="137"/>
        <end position="159"/>
    </location>
</feature>
<evidence type="ECO:0000256" key="3">
    <source>
        <dbReference type="ARBA" id="ARBA00022989"/>
    </source>
</evidence>
<evidence type="ECO:0000256" key="5">
    <source>
        <dbReference type="ARBA" id="ARBA00093776"/>
    </source>
</evidence>
<keyword evidence="3 6" id="KW-1133">Transmembrane helix</keyword>
<comment type="subcellular location">
    <subcellularLocation>
        <location evidence="1">Membrane</location>
        <topology evidence="1">Multi-pass membrane protein</topology>
    </subcellularLocation>
</comment>
<evidence type="ECO:0000313" key="7">
    <source>
        <dbReference type="EMBL" id="CAG9760869.1"/>
    </source>
</evidence>
<feature type="transmembrane region" description="Helical" evidence="6">
    <location>
        <begin position="20"/>
        <end position="39"/>
    </location>
</feature>
<gene>
    <name evidence="7" type="ORF">CEUTPL_LOCUS1586</name>
</gene>
<evidence type="ECO:0000256" key="2">
    <source>
        <dbReference type="ARBA" id="ARBA00022692"/>
    </source>
</evidence>
<accession>A0A9N9QE75</accession>
<protein>
    <submittedName>
        <fullName evidence="7">Uncharacterized protein</fullName>
    </submittedName>
</protein>
<proteinExistence type="inferred from homology"/>
<evidence type="ECO:0000313" key="8">
    <source>
        <dbReference type="Proteomes" id="UP001152799"/>
    </source>
</evidence>
<dbReference type="Pfam" id="PF26158">
    <property type="entry name" value="Claudin_TMEM179-179B"/>
    <property type="match status" value="1"/>
</dbReference>
<evidence type="ECO:0000256" key="6">
    <source>
        <dbReference type="SAM" id="Phobius"/>
    </source>
</evidence>
<dbReference type="Proteomes" id="UP001152799">
    <property type="component" value="Chromosome 1"/>
</dbReference>
<sequence>MKSRSAFLYFGDKNVNKVSGIWKALHISIYIAAAVNAFITSMAAGNMFQTFKYNCILFCNEMAFEKEVVASETFFMTHTLDQSSEESANGTDVLVRNFTEFSYKNETHIFHQIDEESIEITQAKIDIRKTIFPRSFWCNYVLGMALVTFIFATFCSIILAMCSRGGKGRNNTLNRPQNMVYPILFSSILLGVLNAVASIMVKNGMSAFCASFEQFTNDKSCSSVINKFTIHERQGNFYLPYVVLSYTFNVTVILFVGQIIVTFLRIIYAVDYQLYALEVDENTEEEDRHNFDVEDGQIVRERTL</sequence>
<feature type="transmembrane region" description="Helical" evidence="6">
    <location>
        <begin position="179"/>
        <end position="201"/>
    </location>
</feature>
<keyword evidence="2 6" id="KW-0812">Transmembrane</keyword>
<dbReference type="EMBL" id="OU892277">
    <property type="protein sequence ID" value="CAG9760869.1"/>
    <property type="molecule type" value="Genomic_DNA"/>
</dbReference>
<feature type="transmembrane region" description="Helical" evidence="6">
    <location>
        <begin position="237"/>
        <end position="268"/>
    </location>
</feature>
<dbReference type="InterPro" id="IPR029673">
    <property type="entry name" value="TMEM179"/>
</dbReference>
<reference evidence="7" key="1">
    <citation type="submission" date="2022-01" db="EMBL/GenBank/DDBJ databases">
        <authorList>
            <person name="King R."/>
        </authorList>
    </citation>
    <scope>NUCLEOTIDE SEQUENCE</scope>
</reference>
<dbReference type="PANTHER" id="PTHR31872">
    <property type="entry name" value="TRANSMEMBRANE PROTEIN 179"/>
    <property type="match status" value="1"/>
</dbReference>
<dbReference type="InterPro" id="IPR059010">
    <property type="entry name" value="TMEM179-179B"/>
</dbReference>
<comment type="similarity">
    <text evidence="5">Belongs to the TMEM179 family.</text>
</comment>
<keyword evidence="8" id="KW-1185">Reference proteome</keyword>
<dbReference type="AlphaFoldDB" id="A0A9N9QE75"/>